<name>A0AAD8JH01_9APIA</name>
<reference evidence="2" key="2">
    <citation type="submission" date="2023-05" db="EMBL/GenBank/DDBJ databases">
        <authorList>
            <person name="Schelkunov M.I."/>
        </authorList>
    </citation>
    <scope>NUCLEOTIDE SEQUENCE</scope>
    <source>
        <strain evidence="2">Hsosn_3</strain>
        <tissue evidence="2">Leaf</tissue>
    </source>
</reference>
<feature type="compositionally biased region" description="Polar residues" evidence="1">
    <location>
        <begin position="157"/>
        <end position="175"/>
    </location>
</feature>
<gene>
    <name evidence="2" type="ORF">POM88_003980</name>
</gene>
<dbReference type="Proteomes" id="UP001237642">
    <property type="component" value="Unassembled WGS sequence"/>
</dbReference>
<dbReference type="EMBL" id="JAUIZM010000001">
    <property type="protein sequence ID" value="KAK1404375.1"/>
    <property type="molecule type" value="Genomic_DNA"/>
</dbReference>
<dbReference type="PANTHER" id="PTHR34280:SF2">
    <property type="entry name" value="OS01G0920100 PROTEIN"/>
    <property type="match status" value="1"/>
</dbReference>
<dbReference type="AlphaFoldDB" id="A0AAD8JH01"/>
<feature type="region of interest" description="Disordered" evidence="1">
    <location>
        <begin position="146"/>
        <end position="179"/>
    </location>
</feature>
<proteinExistence type="predicted"/>
<dbReference type="PANTHER" id="PTHR34280">
    <property type="entry name" value="OS01G0920100 PROTEIN"/>
    <property type="match status" value="1"/>
</dbReference>
<sequence>MGSCLSSHKDTVESDDAKFRNSFRSKSDNKFVVYSPIKENKPSGELGLKLQPDPSHNFPDFGSKEETFFDSQAWLDSDCDDDFMSVNGEFTPSRGNTPLHHSFATGSQQVHKVSLVEEPAPGVKPEQVSPTDKKMRLSELFKQSIRVKQDADDEKNASSNLSDTNCAPSLQSNGTVKAHQEKSLKSHQCCLPNLIASNNFTENKKMRALSTPVVK</sequence>
<dbReference type="InterPro" id="IPR038947">
    <property type="entry name" value="At3g27210-like"/>
</dbReference>
<feature type="compositionally biased region" description="Basic and acidic residues" evidence="1">
    <location>
        <begin position="147"/>
        <end position="156"/>
    </location>
</feature>
<evidence type="ECO:0000256" key="1">
    <source>
        <dbReference type="SAM" id="MobiDB-lite"/>
    </source>
</evidence>
<evidence type="ECO:0000313" key="2">
    <source>
        <dbReference type="EMBL" id="KAK1404375.1"/>
    </source>
</evidence>
<evidence type="ECO:0000313" key="3">
    <source>
        <dbReference type="Proteomes" id="UP001237642"/>
    </source>
</evidence>
<comment type="caution">
    <text evidence="2">The sequence shown here is derived from an EMBL/GenBank/DDBJ whole genome shotgun (WGS) entry which is preliminary data.</text>
</comment>
<reference evidence="2" key="1">
    <citation type="submission" date="2023-02" db="EMBL/GenBank/DDBJ databases">
        <title>Genome of toxic invasive species Heracleum sosnowskyi carries increased number of genes despite the absence of recent whole-genome duplications.</title>
        <authorList>
            <person name="Schelkunov M."/>
            <person name="Shtratnikova V."/>
            <person name="Makarenko M."/>
            <person name="Klepikova A."/>
            <person name="Omelchenko D."/>
            <person name="Novikova G."/>
            <person name="Obukhova E."/>
            <person name="Bogdanov V."/>
            <person name="Penin A."/>
            <person name="Logacheva M."/>
        </authorList>
    </citation>
    <scope>NUCLEOTIDE SEQUENCE</scope>
    <source>
        <strain evidence="2">Hsosn_3</strain>
        <tissue evidence="2">Leaf</tissue>
    </source>
</reference>
<accession>A0AAD8JH01</accession>
<organism evidence="2 3">
    <name type="scientific">Heracleum sosnowskyi</name>
    <dbReference type="NCBI Taxonomy" id="360622"/>
    <lineage>
        <taxon>Eukaryota</taxon>
        <taxon>Viridiplantae</taxon>
        <taxon>Streptophyta</taxon>
        <taxon>Embryophyta</taxon>
        <taxon>Tracheophyta</taxon>
        <taxon>Spermatophyta</taxon>
        <taxon>Magnoliopsida</taxon>
        <taxon>eudicotyledons</taxon>
        <taxon>Gunneridae</taxon>
        <taxon>Pentapetalae</taxon>
        <taxon>asterids</taxon>
        <taxon>campanulids</taxon>
        <taxon>Apiales</taxon>
        <taxon>Apiaceae</taxon>
        <taxon>Apioideae</taxon>
        <taxon>apioid superclade</taxon>
        <taxon>Tordylieae</taxon>
        <taxon>Tordyliinae</taxon>
        <taxon>Heracleum</taxon>
    </lineage>
</organism>
<protein>
    <submittedName>
        <fullName evidence="2">Triacylglycerol lipase 2-like</fullName>
    </submittedName>
</protein>
<keyword evidence="3" id="KW-1185">Reference proteome</keyword>